<evidence type="ECO:0000259" key="8">
    <source>
        <dbReference type="PROSITE" id="PS51832"/>
    </source>
</evidence>
<evidence type="ECO:0000256" key="4">
    <source>
        <dbReference type="SAM" id="Coils"/>
    </source>
</evidence>
<keyword evidence="3" id="KW-0597">Phosphoprotein</keyword>
<dbReference type="CDD" id="cd00130">
    <property type="entry name" value="PAS"/>
    <property type="match status" value="2"/>
</dbReference>
<dbReference type="SUPFAM" id="SSF55781">
    <property type="entry name" value="GAF domain-like"/>
    <property type="match status" value="1"/>
</dbReference>
<dbReference type="CDD" id="cd00077">
    <property type="entry name" value="HDc"/>
    <property type="match status" value="1"/>
</dbReference>
<dbReference type="InterPro" id="IPR037522">
    <property type="entry name" value="HD_GYP_dom"/>
</dbReference>
<dbReference type="PROSITE" id="PS50112">
    <property type="entry name" value="PAS"/>
    <property type="match status" value="2"/>
</dbReference>
<keyword evidence="10" id="KW-1185">Reference proteome</keyword>
<dbReference type="Gene3D" id="3.40.50.2300">
    <property type="match status" value="1"/>
</dbReference>
<feature type="region of interest" description="Disordered" evidence="5">
    <location>
        <begin position="123"/>
        <end position="150"/>
    </location>
</feature>
<dbReference type="RefSeq" id="WP_380597197.1">
    <property type="nucleotide sequence ID" value="NZ_JBHSDU010000003.1"/>
</dbReference>
<proteinExistence type="predicted"/>
<keyword evidence="2" id="KW-0418">Kinase</keyword>
<dbReference type="PANTHER" id="PTHR45228:SF4">
    <property type="entry name" value="LIPOPROTEIN"/>
    <property type="match status" value="1"/>
</dbReference>
<feature type="modified residue" description="4-aspartylphosphate" evidence="3">
    <location>
        <position position="52"/>
    </location>
</feature>
<dbReference type="InterPro" id="IPR052020">
    <property type="entry name" value="Cyclic_di-GMP/3'3'-cGAMP_PDE"/>
</dbReference>
<dbReference type="SMART" id="SM00091">
    <property type="entry name" value="PAS"/>
    <property type="match status" value="2"/>
</dbReference>
<feature type="domain" description="PAS" evidence="7">
    <location>
        <begin position="390"/>
        <end position="461"/>
    </location>
</feature>
<dbReference type="Gene3D" id="1.10.3210.10">
    <property type="entry name" value="Hypothetical protein af1432"/>
    <property type="match status" value="1"/>
</dbReference>
<evidence type="ECO:0000259" key="6">
    <source>
        <dbReference type="PROSITE" id="PS50110"/>
    </source>
</evidence>
<reference evidence="10" key="1">
    <citation type="journal article" date="2019" name="Int. J. Syst. Evol. Microbiol.">
        <title>The Global Catalogue of Microorganisms (GCM) 10K type strain sequencing project: providing services to taxonomists for standard genome sequencing and annotation.</title>
        <authorList>
            <consortium name="The Broad Institute Genomics Platform"/>
            <consortium name="The Broad Institute Genome Sequencing Center for Infectious Disease"/>
            <person name="Wu L."/>
            <person name="Ma J."/>
        </authorList>
    </citation>
    <scope>NUCLEOTIDE SEQUENCE [LARGE SCALE GENOMIC DNA]</scope>
    <source>
        <strain evidence="10">CGMCC 1.10759</strain>
    </source>
</reference>
<dbReference type="EMBL" id="JBHSDU010000003">
    <property type="protein sequence ID" value="MFC4310035.1"/>
    <property type="molecule type" value="Genomic_DNA"/>
</dbReference>
<sequence>MGVILIAFERESEQSALETLLSGRGHRVLKSANGLAALDVARREAPQAIVSDIVLPRMDGFALCRKWKQDERLQNIPFLFYTRRHDDPKYERFALELGAERFLARSTPPEKLLSALDELLPPGHANGARASGPAPANGHGNGASGNTRPMNMLDTAAMQRFAVLEKSQAEALEKAQAAQRVQAVQAAELDKAQRLQAAQAEALERVQRTQTAQAEALEKAQRAQLEAVERADRLQVEVAEKAQQAEAQAEALERATQSHARLRSQISELEASNQRVAAGEARFRRVFESNPQPMWIADHATGGFIAVNDTALAMYGYSRAEFLGLKASALELSGADSRDASVRMHQRKDGGALALSISSQQIEFDGRNAELVAAFDLTQRLDNERQLQEQAKAGNALLDQAADGSWLLGSDGQIQDVNATYCRMSGYSKEELLGMNAADIEDPTSGETTLRLQLGRVRGGGRYETKHRRKDGTLFDVEVSVGLLENTRGDSIVLIRETAQRRRDLIANRLLQRQADFLVDLFKHADSLDESAIVRRVIEQALEATRSPLAYLYFVDNTHKTMTLAAWRDGSRPQAVMANSEPQPIGRAMMLSECVRGKHATWTNDVARKPQNDGLPDLTRFMAVPILSGDEVVAVLGVGNRESNYGEEDQRVLAALAEGAWRVLHSKRAHAVTLSALQRTDVALQGMIDSFVRMSERHDPYTAGSSRRLAALAVAIGREAGLDGERQHGLRVAALLHDIGNIAVPASILSKPAPLTETEVALMRTHVEEGCQLLADIDLGAPVADIVYQSHERFDGSGYPRGLKGEDIMIEARILAIADTVEAMCSPRPYRPAAGMDAALDELNRGAGKRYDEHLVAACTRLIRQHGFTLPE</sequence>
<accession>A0ABV8STI9</accession>
<evidence type="ECO:0000313" key="10">
    <source>
        <dbReference type="Proteomes" id="UP001595904"/>
    </source>
</evidence>
<dbReference type="Pfam" id="PF00072">
    <property type="entry name" value="Response_reg"/>
    <property type="match status" value="1"/>
</dbReference>
<feature type="coiled-coil region" evidence="4">
    <location>
        <begin position="200"/>
        <end position="272"/>
    </location>
</feature>
<dbReference type="Proteomes" id="UP001595904">
    <property type="component" value="Unassembled WGS sequence"/>
</dbReference>
<dbReference type="InterPro" id="IPR035965">
    <property type="entry name" value="PAS-like_dom_sf"/>
</dbReference>
<feature type="domain" description="PAS" evidence="7">
    <location>
        <begin position="279"/>
        <end position="324"/>
    </location>
</feature>
<gene>
    <name evidence="9" type="ORF">ACFPN2_13170</name>
</gene>
<dbReference type="PROSITE" id="PS51832">
    <property type="entry name" value="HD_GYP"/>
    <property type="match status" value="1"/>
</dbReference>
<dbReference type="SUPFAM" id="SSF55785">
    <property type="entry name" value="PYP-like sensor domain (PAS domain)"/>
    <property type="match status" value="2"/>
</dbReference>
<dbReference type="Pfam" id="PF13487">
    <property type="entry name" value="HD_5"/>
    <property type="match status" value="1"/>
</dbReference>
<evidence type="ECO:0000313" key="9">
    <source>
        <dbReference type="EMBL" id="MFC4310035.1"/>
    </source>
</evidence>
<dbReference type="InterPro" id="IPR029016">
    <property type="entry name" value="GAF-like_dom_sf"/>
</dbReference>
<dbReference type="InterPro" id="IPR003018">
    <property type="entry name" value="GAF"/>
</dbReference>
<dbReference type="SMART" id="SM00448">
    <property type="entry name" value="REC"/>
    <property type="match status" value="1"/>
</dbReference>
<comment type="caution">
    <text evidence="9">The sequence shown here is derived from an EMBL/GenBank/DDBJ whole genome shotgun (WGS) entry which is preliminary data.</text>
</comment>
<dbReference type="InterPro" id="IPR000014">
    <property type="entry name" value="PAS"/>
</dbReference>
<evidence type="ECO:0000256" key="2">
    <source>
        <dbReference type="ARBA" id="ARBA00022777"/>
    </source>
</evidence>
<keyword evidence="4" id="KW-0175">Coiled coil</keyword>
<dbReference type="PANTHER" id="PTHR45228">
    <property type="entry name" value="CYCLIC DI-GMP PHOSPHODIESTERASE TM_0186-RELATED"/>
    <property type="match status" value="1"/>
</dbReference>
<dbReference type="Pfam" id="PF13185">
    <property type="entry name" value="GAF_2"/>
    <property type="match status" value="1"/>
</dbReference>
<dbReference type="InterPro" id="IPR011006">
    <property type="entry name" value="CheY-like_superfamily"/>
</dbReference>
<dbReference type="PROSITE" id="PS50110">
    <property type="entry name" value="RESPONSE_REGULATORY"/>
    <property type="match status" value="1"/>
</dbReference>
<feature type="domain" description="Response regulatory" evidence="6">
    <location>
        <begin position="3"/>
        <end position="120"/>
    </location>
</feature>
<dbReference type="Pfam" id="PF13188">
    <property type="entry name" value="PAS_8"/>
    <property type="match status" value="1"/>
</dbReference>
<keyword evidence="1" id="KW-0808">Transferase</keyword>
<dbReference type="Gene3D" id="3.30.450.40">
    <property type="match status" value="1"/>
</dbReference>
<dbReference type="SUPFAM" id="SSF109604">
    <property type="entry name" value="HD-domain/PDEase-like"/>
    <property type="match status" value="1"/>
</dbReference>
<evidence type="ECO:0000256" key="3">
    <source>
        <dbReference type="PROSITE-ProRule" id="PRU00169"/>
    </source>
</evidence>
<dbReference type="InterPro" id="IPR003607">
    <property type="entry name" value="HD/PDEase_dom"/>
</dbReference>
<dbReference type="InterPro" id="IPR001789">
    <property type="entry name" value="Sig_transdc_resp-reg_receiver"/>
</dbReference>
<dbReference type="SMART" id="SM00471">
    <property type="entry name" value="HDc"/>
    <property type="match status" value="1"/>
</dbReference>
<dbReference type="SUPFAM" id="SSF52172">
    <property type="entry name" value="CheY-like"/>
    <property type="match status" value="1"/>
</dbReference>
<dbReference type="Gene3D" id="3.30.450.20">
    <property type="entry name" value="PAS domain"/>
    <property type="match status" value="2"/>
</dbReference>
<evidence type="ECO:0000259" key="7">
    <source>
        <dbReference type="PROSITE" id="PS50112"/>
    </source>
</evidence>
<protein>
    <submittedName>
        <fullName evidence="9">HD domain-containing phosphohydrolase</fullName>
    </submittedName>
</protein>
<feature type="domain" description="HD-GYP" evidence="8">
    <location>
        <begin position="680"/>
        <end position="872"/>
    </location>
</feature>
<evidence type="ECO:0000256" key="1">
    <source>
        <dbReference type="ARBA" id="ARBA00022679"/>
    </source>
</evidence>
<organism evidence="9 10">
    <name type="scientific">Steroidobacter flavus</name>
    <dbReference type="NCBI Taxonomy" id="1842136"/>
    <lineage>
        <taxon>Bacteria</taxon>
        <taxon>Pseudomonadati</taxon>
        <taxon>Pseudomonadota</taxon>
        <taxon>Gammaproteobacteria</taxon>
        <taxon>Steroidobacterales</taxon>
        <taxon>Steroidobacteraceae</taxon>
        <taxon>Steroidobacter</taxon>
    </lineage>
</organism>
<dbReference type="Pfam" id="PF13426">
    <property type="entry name" value="PAS_9"/>
    <property type="match status" value="1"/>
</dbReference>
<name>A0ABV8STI9_9GAMM</name>
<dbReference type="NCBIfam" id="TIGR00229">
    <property type="entry name" value="sensory_box"/>
    <property type="match status" value="2"/>
</dbReference>
<evidence type="ECO:0000256" key="5">
    <source>
        <dbReference type="SAM" id="MobiDB-lite"/>
    </source>
</evidence>